<evidence type="ECO:0000256" key="1">
    <source>
        <dbReference type="SAM" id="MobiDB-lite"/>
    </source>
</evidence>
<dbReference type="OrthoDB" id="10563695at2759"/>
<feature type="compositionally biased region" description="Gly residues" evidence="1">
    <location>
        <begin position="200"/>
        <end position="212"/>
    </location>
</feature>
<dbReference type="EMBL" id="LFIW01002734">
    <property type="protein sequence ID" value="KZL63726.1"/>
    <property type="molecule type" value="Genomic_DNA"/>
</dbReference>
<protein>
    <submittedName>
        <fullName evidence="2">Uncharacterized protein</fullName>
    </submittedName>
</protein>
<organism evidence="2 3">
    <name type="scientific">Colletotrichum incanum</name>
    <name type="common">Soybean anthracnose fungus</name>
    <dbReference type="NCBI Taxonomy" id="1573173"/>
    <lineage>
        <taxon>Eukaryota</taxon>
        <taxon>Fungi</taxon>
        <taxon>Dikarya</taxon>
        <taxon>Ascomycota</taxon>
        <taxon>Pezizomycotina</taxon>
        <taxon>Sordariomycetes</taxon>
        <taxon>Hypocreomycetidae</taxon>
        <taxon>Glomerellales</taxon>
        <taxon>Glomerellaceae</taxon>
        <taxon>Colletotrichum</taxon>
        <taxon>Colletotrichum spaethianum species complex</taxon>
    </lineage>
</organism>
<accession>A0A166LMZ5</accession>
<feature type="region of interest" description="Disordered" evidence="1">
    <location>
        <begin position="1"/>
        <end position="27"/>
    </location>
</feature>
<feature type="region of interest" description="Disordered" evidence="1">
    <location>
        <begin position="130"/>
        <end position="229"/>
    </location>
</feature>
<keyword evidence="3" id="KW-1185">Reference proteome</keyword>
<reference evidence="2 3" key="1">
    <citation type="submission" date="2015-06" db="EMBL/GenBank/DDBJ databases">
        <title>Survival trade-offs in plant roots during colonization by closely related pathogenic and mutualistic fungi.</title>
        <authorList>
            <person name="Hacquard S."/>
            <person name="Kracher B."/>
            <person name="Hiruma K."/>
            <person name="Weinman A."/>
            <person name="Muench P."/>
            <person name="Garrido Oter R."/>
            <person name="Ver Loren van Themaat E."/>
            <person name="Dallerey J.-F."/>
            <person name="Damm U."/>
            <person name="Henrissat B."/>
            <person name="Lespinet O."/>
            <person name="Thon M."/>
            <person name="Kemen E."/>
            <person name="McHardy A.C."/>
            <person name="Schulze-Lefert P."/>
            <person name="O'Connell R.J."/>
        </authorList>
    </citation>
    <scope>NUCLEOTIDE SEQUENCE [LARGE SCALE GENOMIC DNA]</scope>
    <source>
        <strain evidence="2 3">MAFF 238704</strain>
    </source>
</reference>
<feature type="compositionally biased region" description="Gly residues" evidence="1">
    <location>
        <begin position="136"/>
        <end position="158"/>
    </location>
</feature>
<gene>
    <name evidence="2" type="ORF">CI238_12456</name>
</gene>
<comment type="caution">
    <text evidence="2">The sequence shown here is derived from an EMBL/GenBank/DDBJ whole genome shotgun (WGS) entry which is preliminary data.</text>
</comment>
<evidence type="ECO:0000313" key="3">
    <source>
        <dbReference type="Proteomes" id="UP000076584"/>
    </source>
</evidence>
<proteinExistence type="predicted"/>
<feature type="compositionally biased region" description="Low complexity" evidence="1">
    <location>
        <begin position="171"/>
        <end position="181"/>
    </location>
</feature>
<name>A0A166LMZ5_COLIC</name>
<sequence>MSGYGGNPNDHGNNPYSSTNGYKNGSSPSFYSPADAMSYMATRAAANQAAYSAALPYPPGYCASRGPTYGDTYSPNSATAKGFGYGSRPSTAGVGRTTWHDGPYYPSGSPSADALRGAADMAATAARRARNPNGYIPGGGGNGSGPSSGFGGGWGGPNGPIPMGMAGSGWPGTTPGTSYGPARNVSGHHGANGHGDSKGHGAGNAWGHGGYNGNTWSHGGSGNGQGAAL</sequence>
<dbReference type="Proteomes" id="UP000076584">
    <property type="component" value="Unassembled WGS sequence"/>
</dbReference>
<dbReference type="AlphaFoldDB" id="A0A166LMZ5"/>
<feature type="compositionally biased region" description="Polar residues" evidence="1">
    <location>
        <begin position="10"/>
        <end position="27"/>
    </location>
</feature>
<feature type="compositionally biased region" description="Gly residues" evidence="1">
    <location>
        <begin position="219"/>
        <end position="229"/>
    </location>
</feature>
<evidence type="ECO:0000313" key="2">
    <source>
        <dbReference type="EMBL" id="KZL63726.1"/>
    </source>
</evidence>